<feature type="transmembrane region" description="Helical" evidence="7">
    <location>
        <begin position="280"/>
        <end position="300"/>
    </location>
</feature>
<keyword evidence="6 7" id="KW-0472">Membrane</keyword>
<proteinExistence type="predicted"/>
<dbReference type="PIRSF" id="PIRSF006603">
    <property type="entry name" value="DinF"/>
    <property type="match status" value="1"/>
</dbReference>
<accession>A0ABV9JER4</accession>
<dbReference type="PANTHER" id="PTHR43549:SF3">
    <property type="entry name" value="MULTIDRUG RESISTANCE PROTEIN YPNP-RELATED"/>
    <property type="match status" value="1"/>
</dbReference>
<dbReference type="EMBL" id="JBHSGD010000007">
    <property type="protein sequence ID" value="MFC4652998.1"/>
    <property type="molecule type" value="Genomic_DNA"/>
</dbReference>
<feature type="transmembrane region" description="Helical" evidence="7">
    <location>
        <begin position="12"/>
        <end position="30"/>
    </location>
</feature>
<dbReference type="Proteomes" id="UP001595987">
    <property type="component" value="Unassembled WGS sequence"/>
</dbReference>
<evidence type="ECO:0000256" key="3">
    <source>
        <dbReference type="ARBA" id="ARBA00022475"/>
    </source>
</evidence>
<evidence type="ECO:0000256" key="4">
    <source>
        <dbReference type="ARBA" id="ARBA00022692"/>
    </source>
</evidence>
<sequence length="455" mass="49520">MKDLTKGNIFKGLIAFTLPLLLGNFFQVLYNTADTLIVGQTLGKDALASVGATGSINFLIVGFAQGMTAGLTILTAQRFGAKDKLAVKKSFVTGLYFTVVISIVLSVISVIFVGQLLQVMQTPTAIFEGAKVFLTIMLGGMIASNLYAYLSNAIRALGNSKTPLYALIVASILNIIFEYVAILVFHLGLIGSSSATILAQAISVAYLFIYIKRKVPDFNITRDLLKFDRKEFNHHARLGVPMGFQSSIIAIGSITMQIALNKMGTNAVATQAIVSKIDQLAMLPMITMGLGMATFAAQNYGAKQFRRINQGLYRSIAIAVGWAIFFAIVLNVFNFYFTTAFISPDQSAVIKMASEYYLRNGGFYWLLAILFVTRSTIQGLGNAKIPTICGFMELVFRAGVAIIGVLLLNYSVIISASPAAWIGSTSILIPTTIRMIRQFRKNETIEIPKNQKLPV</sequence>
<feature type="transmembrane region" description="Helical" evidence="7">
    <location>
        <begin position="394"/>
        <end position="413"/>
    </location>
</feature>
<dbReference type="RefSeq" id="WP_213536728.1">
    <property type="nucleotide sequence ID" value="NZ_BOVQ01000009.1"/>
</dbReference>
<evidence type="ECO:0000313" key="8">
    <source>
        <dbReference type="EMBL" id="MFC4652998.1"/>
    </source>
</evidence>
<dbReference type="InterPro" id="IPR048279">
    <property type="entry name" value="MdtK-like"/>
</dbReference>
<dbReference type="PANTHER" id="PTHR43549">
    <property type="entry name" value="MULTIDRUG RESISTANCE PROTEIN YPNP-RELATED"/>
    <property type="match status" value="1"/>
</dbReference>
<feature type="transmembrane region" description="Helical" evidence="7">
    <location>
        <begin position="312"/>
        <end position="336"/>
    </location>
</feature>
<keyword evidence="4 7" id="KW-0812">Transmembrane</keyword>
<feature type="transmembrane region" description="Helical" evidence="7">
    <location>
        <begin position="162"/>
        <end position="184"/>
    </location>
</feature>
<keyword evidence="9" id="KW-1185">Reference proteome</keyword>
<evidence type="ECO:0000313" key="9">
    <source>
        <dbReference type="Proteomes" id="UP001595987"/>
    </source>
</evidence>
<evidence type="ECO:0000256" key="5">
    <source>
        <dbReference type="ARBA" id="ARBA00022989"/>
    </source>
</evidence>
<evidence type="ECO:0000256" key="7">
    <source>
        <dbReference type="SAM" id="Phobius"/>
    </source>
</evidence>
<dbReference type="InterPro" id="IPR052031">
    <property type="entry name" value="Membrane_Transporter-Flippase"/>
</dbReference>
<feature type="transmembrane region" description="Helical" evidence="7">
    <location>
        <begin position="95"/>
        <end position="117"/>
    </location>
</feature>
<comment type="caution">
    <text evidence="8">The sequence shown here is derived from an EMBL/GenBank/DDBJ whole genome shotgun (WGS) entry which is preliminary data.</text>
</comment>
<reference evidence="9" key="1">
    <citation type="journal article" date="2019" name="Int. J. Syst. Evol. Microbiol.">
        <title>The Global Catalogue of Microorganisms (GCM) 10K type strain sequencing project: providing services to taxonomists for standard genome sequencing and annotation.</title>
        <authorList>
            <consortium name="The Broad Institute Genomics Platform"/>
            <consortium name="The Broad Institute Genome Sequencing Center for Infectious Disease"/>
            <person name="Wu L."/>
            <person name="Ma J."/>
        </authorList>
    </citation>
    <scope>NUCLEOTIDE SEQUENCE [LARGE SCALE GENOMIC DNA]</scope>
    <source>
        <strain evidence="9">CCUG 63287</strain>
    </source>
</reference>
<keyword evidence="3" id="KW-1003">Cell membrane</keyword>
<keyword evidence="2" id="KW-0813">Transport</keyword>
<organism evidence="8 9">
    <name type="scientific">Lactococcus nasutitermitis</name>
    <dbReference type="NCBI Taxonomy" id="1652957"/>
    <lineage>
        <taxon>Bacteria</taxon>
        <taxon>Bacillati</taxon>
        <taxon>Bacillota</taxon>
        <taxon>Bacilli</taxon>
        <taxon>Lactobacillales</taxon>
        <taxon>Streptococcaceae</taxon>
        <taxon>Lactococcus</taxon>
    </lineage>
</organism>
<keyword evidence="5 7" id="KW-1133">Transmembrane helix</keyword>
<feature type="transmembrane region" description="Helical" evidence="7">
    <location>
        <begin position="238"/>
        <end position="260"/>
    </location>
</feature>
<feature type="transmembrane region" description="Helical" evidence="7">
    <location>
        <begin position="356"/>
        <end position="373"/>
    </location>
</feature>
<evidence type="ECO:0000256" key="6">
    <source>
        <dbReference type="ARBA" id="ARBA00023136"/>
    </source>
</evidence>
<feature type="transmembrane region" description="Helical" evidence="7">
    <location>
        <begin position="129"/>
        <end position="150"/>
    </location>
</feature>
<dbReference type="Pfam" id="PF01554">
    <property type="entry name" value="MatE"/>
    <property type="match status" value="2"/>
</dbReference>
<gene>
    <name evidence="8" type="ORF">ACFO26_08765</name>
</gene>
<dbReference type="NCBIfam" id="TIGR00797">
    <property type="entry name" value="matE"/>
    <property type="match status" value="1"/>
</dbReference>
<name>A0ABV9JER4_9LACT</name>
<dbReference type="CDD" id="cd13138">
    <property type="entry name" value="MATE_yoeA_like"/>
    <property type="match status" value="1"/>
</dbReference>
<protein>
    <submittedName>
        <fullName evidence="8">MATE family efflux transporter</fullName>
    </submittedName>
</protein>
<feature type="transmembrane region" description="Helical" evidence="7">
    <location>
        <begin position="190"/>
        <end position="211"/>
    </location>
</feature>
<dbReference type="InterPro" id="IPR002528">
    <property type="entry name" value="MATE_fam"/>
</dbReference>
<evidence type="ECO:0000256" key="1">
    <source>
        <dbReference type="ARBA" id="ARBA00004651"/>
    </source>
</evidence>
<comment type="subcellular location">
    <subcellularLocation>
        <location evidence="1">Cell membrane</location>
        <topology evidence="1">Multi-pass membrane protein</topology>
    </subcellularLocation>
</comment>
<feature type="transmembrane region" description="Helical" evidence="7">
    <location>
        <begin position="50"/>
        <end position="74"/>
    </location>
</feature>
<evidence type="ECO:0000256" key="2">
    <source>
        <dbReference type="ARBA" id="ARBA00022448"/>
    </source>
</evidence>